<dbReference type="NCBIfam" id="TIGR03347">
    <property type="entry name" value="VI_chp_1"/>
    <property type="match status" value="1"/>
</dbReference>
<dbReference type="OrthoDB" id="1523296at2"/>
<proteinExistence type="predicted"/>
<dbReference type="EMBL" id="SPUM01000081">
    <property type="protein sequence ID" value="TFW31773.1"/>
    <property type="molecule type" value="Genomic_DNA"/>
</dbReference>
<reference evidence="1 2" key="1">
    <citation type="submission" date="2019-03" db="EMBL/GenBank/DDBJ databases">
        <title>Draft genome of Massilia hortus sp. nov., a novel bacterial species of the Oxalobacteraceae family.</title>
        <authorList>
            <person name="Peta V."/>
            <person name="Raths R."/>
            <person name="Bucking H."/>
        </authorList>
    </citation>
    <scope>NUCLEOTIDE SEQUENCE [LARGE SCALE GENOMIC DNA]</scope>
    <source>
        <strain evidence="1 2">ONC3</strain>
    </source>
</reference>
<comment type="caution">
    <text evidence="1">The sequence shown here is derived from an EMBL/GenBank/DDBJ whole genome shotgun (WGS) entry which is preliminary data.</text>
</comment>
<sequence length="355" mass="39384">MPTPNRRFESSLIERLFAEPYRFQFAQAVRLLELWLGKAGASGETLQRTIRFRNSTSLAFPPSELEAVQVEDEDDQHAQATLIAALAAGRGGAVWITPTFIGLLGSHGALPLHYTESIVAQATELHGDGARAFFDMMSSRTVALFHRAYWAYRVHHNATPDGADRFLPLQLALAGSPECLSTQQRASTRVPADVRAYYSAVLRHRPVSAALIERVLSDYFQLQVAVEQCAGRWDELPPDRRTRLGVANTFMKRGAILGSRCWRRDLTLRLRLGPLAPQQYEDFLPGREGTLALAEMVALLNLPNLRIDVTAILRAEGALPARIGADACGRLGWDAFLLTTPESRDRPDLCYPLPI</sequence>
<evidence type="ECO:0000313" key="2">
    <source>
        <dbReference type="Proteomes" id="UP000297258"/>
    </source>
</evidence>
<dbReference type="PANTHER" id="PTHR35564:SF4">
    <property type="entry name" value="CYTOPLASMIC PROTEIN"/>
    <property type="match status" value="1"/>
</dbReference>
<dbReference type="InterPro" id="IPR010732">
    <property type="entry name" value="T6SS_TssG-like"/>
</dbReference>
<accession>A0A4Y9T3Z1</accession>
<keyword evidence="2" id="KW-1185">Reference proteome</keyword>
<dbReference type="Proteomes" id="UP000297258">
    <property type="component" value="Unassembled WGS sequence"/>
</dbReference>
<protein>
    <submittedName>
        <fullName evidence="1">Type VI secretion system baseplate subunit TssG</fullName>
    </submittedName>
</protein>
<dbReference type="AlphaFoldDB" id="A0A4Y9T3Z1"/>
<dbReference type="PANTHER" id="PTHR35564">
    <property type="match status" value="1"/>
</dbReference>
<dbReference type="RefSeq" id="WP_135190113.1">
    <property type="nucleotide sequence ID" value="NZ_SPUM01000081.1"/>
</dbReference>
<evidence type="ECO:0000313" key="1">
    <source>
        <dbReference type="EMBL" id="TFW31773.1"/>
    </source>
</evidence>
<gene>
    <name evidence="1" type="primary">tssG</name>
    <name evidence="1" type="ORF">E4O92_12555</name>
</gene>
<organism evidence="1 2">
    <name type="scientific">Massilia horti</name>
    <dbReference type="NCBI Taxonomy" id="2562153"/>
    <lineage>
        <taxon>Bacteria</taxon>
        <taxon>Pseudomonadati</taxon>
        <taxon>Pseudomonadota</taxon>
        <taxon>Betaproteobacteria</taxon>
        <taxon>Burkholderiales</taxon>
        <taxon>Oxalobacteraceae</taxon>
        <taxon>Telluria group</taxon>
        <taxon>Massilia</taxon>
    </lineage>
</organism>
<dbReference type="Pfam" id="PF06996">
    <property type="entry name" value="T6SS_TssG"/>
    <property type="match status" value="1"/>
</dbReference>
<name>A0A4Y9T3Z1_9BURK</name>